<name>A0A109DIP6_9LACO</name>
<accession>A0A109DIP6</accession>
<dbReference type="RefSeq" id="WP_005718870.1">
    <property type="nucleotide sequence ID" value="NZ_CAZZQD010000001.1"/>
</dbReference>
<evidence type="ECO:0000313" key="4">
    <source>
        <dbReference type="Proteomes" id="UP000067598"/>
    </source>
</evidence>
<proteinExistence type="predicted"/>
<dbReference type="Pfam" id="PF08378">
    <property type="entry name" value="NERD"/>
    <property type="match status" value="1"/>
</dbReference>
<reference evidence="3" key="2">
    <citation type="submission" date="2024-06" db="EMBL/GenBank/DDBJ databases">
        <title>Vaginal Lactobacillus fatty acid response mechanisms reveal a metabolite-targeted strategy for bacterial vaginosis treatment.</title>
        <authorList>
            <person name="Zhu M."/>
            <person name="Blainey P.C."/>
            <person name="Bloom S.M."/>
            <person name="Kwon D.S."/>
        </authorList>
    </citation>
    <scope>NUCLEOTIDE SEQUENCE</scope>
    <source>
        <strain evidence="3">194_F1_1</strain>
    </source>
</reference>
<dbReference type="AlphaFoldDB" id="A0A109DIP6"/>
<comment type="caution">
    <text evidence="2">The sequence shown here is derived from an EMBL/GenBank/DDBJ whole genome shotgun (WGS) entry which is preliminary data.</text>
</comment>
<dbReference type="PATRIC" id="fig|47770.28.peg.2241"/>
<dbReference type="InterPro" id="IPR011528">
    <property type="entry name" value="NERD"/>
</dbReference>
<evidence type="ECO:0000313" key="2">
    <source>
        <dbReference type="EMBL" id="KWU04374.1"/>
    </source>
</evidence>
<protein>
    <submittedName>
        <fullName evidence="2 3">Nuclease</fullName>
    </submittedName>
</protein>
<reference evidence="2 4" key="1">
    <citation type="journal article" date="2016" name="Microbiology (Mosc.)">
        <title>Comparison of Lactobacillus crispatus isolates from Lactobacillus-dominated vaginal microbiomes with isolates from microbiomes containing bacterial vaginosis-associated bacteria.</title>
        <authorList>
            <person name="Abdelmaksoud A.A."/>
            <person name="Koparde V.N."/>
            <person name="Sheth N.U."/>
            <person name="Serrano M.G."/>
            <person name="Glascock A.L."/>
            <person name="Fettweis J.M."/>
            <person name="Strauss Iii J.F."/>
            <person name="Buck G.A."/>
            <person name="Jefferson K.K."/>
        </authorList>
    </citation>
    <scope>NUCLEOTIDE SEQUENCE [LARGE SCALE GENOMIC DNA]</scope>
    <source>
        <strain evidence="2 4">VMC3</strain>
    </source>
</reference>
<keyword evidence="5" id="KW-1185">Reference proteome</keyword>
<dbReference type="EMBL" id="JBETVU010000012">
    <property type="protein sequence ID" value="MES5149501.1"/>
    <property type="molecule type" value="Genomic_DNA"/>
</dbReference>
<evidence type="ECO:0000313" key="3">
    <source>
        <dbReference type="EMBL" id="MES5149501.1"/>
    </source>
</evidence>
<feature type="domain" description="NERD" evidence="1">
    <location>
        <begin position="270"/>
        <end position="376"/>
    </location>
</feature>
<dbReference type="EMBL" id="LJGP01000009">
    <property type="protein sequence ID" value="KWU04374.1"/>
    <property type="molecule type" value="Genomic_DNA"/>
</dbReference>
<organism evidence="2 4">
    <name type="scientific">Lactobacillus crispatus</name>
    <dbReference type="NCBI Taxonomy" id="47770"/>
    <lineage>
        <taxon>Bacteria</taxon>
        <taxon>Bacillati</taxon>
        <taxon>Bacillota</taxon>
        <taxon>Bacilli</taxon>
        <taxon>Lactobacillales</taxon>
        <taxon>Lactobacillaceae</taxon>
        <taxon>Lactobacillus</taxon>
    </lineage>
</organism>
<dbReference type="PROSITE" id="PS50965">
    <property type="entry name" value="NERD"/>
    <property type="match status" value="1"/>
</dbReference>
<gene>
    <name evidence="3" type="ORF">ABVC42_06120</name>
    <name evidence="2" type="ORF">AEL95_03120</name>
</gene>
<evidence type="ECO:0000259" key="1">
    <source>
        <dbReference type="PROSITE" id="PS50965"/>
    </source>
</evidence>
<dbReference type="Proteomes" id="UP000067598">
    <property type="component" value="Unassembled WGS sequence"/>
</dbReference>
<dbReference type="STRING" id="47770.GCA_001567095_00799"/>
<sequence>MDITIITLTIGLLTYYFFQKRKKKKMKKIELSVTDKKEITKIEKIAGKRLPYRFPNHKNLTFQIIELMRPGYIKRRIFDNKGHCHYLIKYYLDRSVAELVEFGETDGHYWRKTSWNGETKVTYHYGKHEFNELDEITKNLRYYGSIVKEGRNKILPLENDLNQYVNELENHASYQKAWITHKKVTDSQTVHDAMIVEKTLLNNKRDLKRALALQNVLRIRAINSGYKVYNQKVNAFQKRMTELHLNQIKHLRPMNILSQRDLRHLSNLLAGAAAEELVNSRLREVQTGKEIIHNLLLPYPYEKKNSLGSNQIDHVIITTSGIFCLETKARTSKNGQYNVQADYDQIADQVAKHKESIKYVLEKSNNPVIINLLRRLPNIDQLIRNVVVFVSRTDDEFTLTDSNRYQKMEIDVVQLADIQSLLVKAKTGIGLQPDEIAAIKEEMDNSKQLQEEKNYQENVLFFEDQESTLTQKQVEEQLYHANQVIKHIDQINGLLGNYLQEAREWQKQYQKYRYWKKFYDQVHDFVDQDQYYQNHNSKRDILDKI</sequence>
<dbReference type="Proteomes" id="UP001434419">
    <property type="component" value="Unassembled WGS sequence"/>
</dbReference>
<evidence type="ECO:0000313" key="5">
    <source>
        <dbReference type="Proteomes" id="UP001434419"/>
    </source>
</evidence>